<sequence length="158" mass="17364">MARIEYYHHPAPPRPTVVAPSVFAVVRDDADRVLLVRRVDDGLWELPGGRVEIGESVVDAAEREVAEESGILVKVLRVAGVYSDPGHVMVDARTGEVRQQFALCVHARPVSGVPRPDGDETCEAAWTPVEHLDELPMHPAVRQRLRHAVAEPDHAHVG</sequence>
<comment type="similarity">
    <text evidence="2 4">Belongs to the Nudix hydrolase family.</text>
</comment>
<dbReference type="EMBL" id="BAABIC010000011">
    <property type="protein sequence ID" value="GAA4694426.1"/>
    <property type="molecule type" value="Genomic_DNA"/>
</dbReference>
<dbReference type="RefSeq" id="WP_345381637.1">
    <property type="nucleotide sequence ID" value="NZ_BAABIC010000011.1"/>
</dbReference>
<dbReference type="Gene3D" id="3.90.79.10">
    <property type="entry name" value="Nucleoside Triphosphate Pyrophosphohydrolase"/>
    <property type="match status" value="1"/>
</dbReference>
<evidence type="ECO:0000256" key="1">
    <source>
        <dbReference type="ARBA" id="ARBA00001946"/>
    </source>
</evidence>
<evidence type="ECO:0000256" key="3">
    <source>
        <dbReference type="ARBA" id="ARBA00022801"/>
    </source>
</evidence>
<dbReference type="InterPro" id="IPR015797">
    <property type="entry name" value="NUDIX_hydrolase-like_dom_sf"/>
</dbReference>
<evidence type="ECO:0000256" key="2">
    <source>
        <dbReference type="ARBA" id="ARBA00005582"/>
    </source>
</evidence>
<evidence type="ECO:0000256" key="4">
    <source>
        <dbReference type="RuleBase" id="RU003476"/>
    </source>
</evidence>
<dbReference type="Proteomes" id="UP001500325">
    <property type="component" value="Unassembled WGS sequence"/>
</dbReference>
<evidence type="ECO:0000259" key="5">
    <source>
        <dbReference type="PROSITE" id="PS51462"/>
    </source>
</evidence>
<comment type="cofactor">
    <cofactor evidence="1">
        <name>Mg(2+)</name>
        <dbReference type="ChEBI" id="CHEBI:18420"/>
    </cofactor>
</comment>
<dbReference type="PANTHER" id="PTHR43046">
    <property type="entry name" value="GDP-MANNOSE MANNOSYL HYDROLASE"/>
    <property type="match status" value="1"/>
</dbReference>
<evidence type="ECO:0000313" key="7">
    <source>
        <dbReference type="Proteomes" id="UP001500325"/>
    </source>
</evidence>
<keyword evidence="3 4" id="KW-0378">Hydrolase</keyword>
<dbReference type="Pfam" id="PF00293">
    <property type="entry name" value="NUDIX"/>
    <property type="match status" value="1"/>
</dbReference>
<dbReference type="PANTHER" id="PTHR43046:SF16">
    <property type="entry name" value="ADP-RIBOSE PYROPHOSPHATASE YJHB-RELATED"/>
    <property type="match status" value="1"/>
</dbReference>
<dbReference type="PROSITE" id="PS00893">
    <property type="entry name" value="NUDIX_BOX"/>
    <property type="match status" value="1"/>
</dbReference>
<evidence type="ECO:0000313" key="6">
    <source>
        <dbReference type="EMBL" id="GAA4694426.1"/>
    </source>
</evidence>
<dbReference type="InterPro" id="IPR020476">
    <property type="entry name" value="Nudix_hydrolase"/>
</dbReference>
<accession>A0ABP8WSZ0</accession>
<dbReference type="InterPro" id="IPR020084">
    <property type="entry name" value="NUDIX_hydrolase_CS"/>
</dbReference>
<keyword evidence="7" id="KW-1185">Reference proteome</keyword>
<dbReference type="SUPFAM" id="SSF55811">
    <property type="entry name" value="Nudix"/>
    <property type="match status" value="1"/>
</dbReference>
<proteinExistence type="inferred from homology"/>
<feature type="domain" description="Nudix hydrolase" evidence="5">
    <location>
        <begin position="15"/>
        <end position="150"/>
    </location>
</feature>
<reference evidence="7" key="1">
    <citation type="journal article" date="2019" name="Int. J. Syst. Evol. Microbiol.">
        <title>The Global Catalogue of Microorganisms (GCM) 10K type strain sequencing project: providing services to taxonomists for standard genome sequencing and annotation.</title>
        <authorList>
            <consortium name="The Broad Institute Genomics Platform"/>
            <consortium name="The Broad Institute Genome Sequencing Center for Infectious Disease"/>
            <person name="Wu L."/>
            <person name="Ma J."/>
        </authorList>
    </citation>
    <scope>NUCLEOTIDE SEQUENCE [LARGE SCALE GENOMIC DNA]</scope>
    <source>
        <strain evidence="7">JCM 18055</strain>
    </source>
</reference>
<protein>
    <submittedName>
        <fullName evidence="6">NUDIX domain-containing protein</fullName>
    </submittedName>
</protein>
<dbReference type="InterPro" id="IPR000086">
    <property type="entry name" value="NUDIX_hydrolase_dom"/>
</dbReference>
<comment type="caution">
    <text evidence="6">The sequence shown here is derived from an EMBL/GenBank/DDBJ whole genome shotgun (WGS) entry which is preliminary data.</text>
</comment>
<dbReference type="PROSITE" id="PS51462">
    <property type="entry name" value="NUDIX"/>
    <property type="match status" value="1"/>
</dbReference>
<dbReference type="PRINTS" id="PR00502">
    <property type="entry name" value="NUDIXFAMILY"/>
</dbReference>
<name>A0ABP8WSZ0_9PSEU</name>
<gene>
    <name evidence="6" type="ORF">GCM10023215_35040</name>
</gene>
<organism evidence="6 7">
    <name type="scientific">Pseudonocardia yuanmonensis</name>
    <dbReference type="NCBI Taxonomy" id="1095914"/>
    <lineage>
        <taxon>Bacteria</taxon>
        <taxon>Bacillati</taxon>
        <taxon>Actinomycetota</taxon>
        <taxon>Actinomycetes</taxon>
        <taxon>Pseudonocardiales</taxon>
        <taxon>Pseudonocardiaceae</taxon>
        <taxon>Pseudonocardia</taxon>
    </lineage>
</organism>